<evidence type="ECO:0000256" key="1">
    <source>
        <dbReference type="SAM" id="Coils"/>
    </source>
</evidence>
<keyword evidence="4" id="KW-1185">Reference proteome</keyword>
<protein>
    <submittedName>
        <fullName evidence="3">Uncharacterized protein</fullName>
    </submittedName>
</protein>
<feature type="coiled-coil region" evidence="1">
    <location>
        <begin position="37"/>
        <end position="138"/>
    </location>
</feature>
<dbReference type="PANTHER" id="PTHR45615">
    <property type="entry name" value="MYOSIN HEAVY CHAIN, NON-MUSCLE"/>
    <property type="match status" value="1"/>
</dbReference>
<dbReference type="RefSeq" id="WP_190473054.1">
    <property type="nucleotide sequence ID" value="NZ_JACJPW010000110.1"/>
</dbReference>
<keyword evidence="2" id="KW-1133">Transmembrane helix</keyword>
<evidence type="ECO:0000313" key="4">
    <source>
        <dbReference type="Proteomes" id="UP000641646"/>
    </source>
</evidence>
<dbReference type="Gene3D" id="1.10.287.1490">
    <property type="match status" value="1"/>
</dbReference>
<accession>A0A926ZJ45</accession>
<dbReference type="AlphaFoldDB" id="A0A926ZJ45"/>
<proteinExistence type="predicted"/>
<evidence type="ECO:0000313" key="3">
    <source>
        <dbReference type="EMBL" id="MBD2185183.1"/>
    </source>
</evidence>
<sequence length="463" mass="54314">MVYENAALIILLVVLLVVLLIYVRLRNGNNQQDDNGLEAQTVELRQIRNQLQQVNNLFATVVVQHLAEYKQKEAELDVATNEKESLKQTLQDLQQQMASVKNERDGARETLTKLHLENTLLEQKFNQLESHNKALLQELSASFSGQDIEFITWELLIQKIKGITNQFNEVIAHNQLLIKTNRDLQRERDVLRGELNQLKDNNAKLTQDNLQLRANKNSLESELRQTLDQIKPLENPKKKLEQEKTQLEIKFDALNKVESELRQAESEINQLKKELEELKQTKKNLEVEINQEKAQFTSVEQKVKHLENVKNQLNAALKQEKIKVVQLEERIKQLEEDPNHGLSEQEQEYFHYYYDQSHILDEVSLLRLYNDLVYFVQESLNCSGIEELDDWEKTEEFYVELISRVCFIDTILVTKIESLEDEFSFISKENNNYDLADTFSYPGKFLFWSNGTVRWELSSFLNK</sequence>
<keyword evidence="1" id="KW-0175">Coiled coil</keyword>
<gene>
    <name evidence="3" type="ORF">H6G03_29610</name>
</gene>
<organism evidence="3 4">
    <name type="scientific">Aerosakkonema funiforme FACHB-1375</name>
    <dbReference type="NCBI Taxonomy" id="2949571"/>
    <lineage>
        <taxon>Bacteria</taxon>
        <taxon>Bacillati</taxon>
        <taxon>Cyanobacteriota</taxon>
        <taxon>Cyanophyceae</taxon>
        <taxon>Oscillatoriophycideae</taxon>
        <taxon>Aerosakkonematales</taxon>
        <taxon>Aerosakkonemataceae</taxon>
        <taxon>Aerosakkonema</taxon>
    </lineage>
</organism>
<dbReference type="PANTHER" id="PTHR45615:SF63">
    <property type="entry name" value="CHROMOSOME UNDETERMINED SCAFFOLD_10, WHOLE GENOME SHOTGUN SEQUENCE"/>
    <property type="match status" value="1"/>
</dbReference>
<name>A0A926ZJ45_9CYAN</name>
<dbReference type="EMBL" id="JACJPW010000110">
    <property type="protein sequence ID" value="MBD2185183.1"/>
    <property type="molecule type" value="Genomic_DNA"/>
</dbReference>
<keyword evidence="2" id="KW-0812">Transmembrane</keyword>
<reference evidence="3" key="2">
    <citation type="submission" date="2020-08" db="EMBL/GenBank/DDBJ databases">
        <authorList>
            <person name="Chen M."/>
            <person name="Teng W."/>
            <person name="Zhao L."/>
            <person name="Hu C."/>
            <person name="Zhou Y."/>
            <person name="Han B."/>
            <person name="Song L."/>
            <person name="Shu W."/>
        </authorList>
    </citation>
    <scope>NUCLEOTIDE SEQUENCE</scope>
    <source>
        <strain evidence="3">FACHB-1375</strain>
    </source>
</reference>
<feature type="coiled-coil region" evidence="1">
    <location>
        <begin position="174"/>
        <end position="337"/>
    </location>
</feature>
<dbReference type="Proteomes" id="UP000641646">
    <property type="component" value="Unassembled WGS sequence"/>
</dbReference>
<evidence type="ECO:0000256" key="2">
    <source>
        <dbReference type="SAM" id="Phobius"/>
    </source>
</evidence>
<keyword evidence="2" id="KW-0472">Membrane</keyword>
<comment type="caution">
    <text evidence="3">The sequence shown here is derived from an EMBL/GenBank/DDBJ whole genome shotgun (WGS) entry which is preliminary data.</text>
</comment>
<reference evidence="3" key="1">
    <citation type="journal article" date="2015" name="ISME J.">
        <title>Draft Genome Sequence of Streptomyces incarnatus NRRL8089, which Produces the Nucleoside Antibiotic Sinefungin.</title>
        <authorList>
            <person name="Oshima K."/>
            <person name="Hattori M."/>
            <person name="Shimizu H."/>
            <person name="Fukuda K."/>
            <person name="Nemoto M."/>
            <person name="Inagaki K."/>
            <person name="Tamura T."/>
        </authorList>
    </citation>
    <scope>NUCLEOTIDE SEQUENCE</scope>
    <source>
        <strain evidence="3">FACHB-1375</strain>
    </source>
</reference>
<feature type="transmembrane region" description="Helical" evidence="2">
    <location>
        <begin position="6"/>
        <end position="23"/>
    </location>
</feature>